<dbReference type="PANTHER" id="PTHR44591">
    <property type="entry name" value="STRESS RESPONSE REGULATOR PROTEIN 1"/>
    <property type="match status" value="1"/>
</dbReference>
<reference evidence="4 5" key="1">
    <citation type="journal article" date="2020" name="Genes (Basel)">
        <title>Genomic Comparison of Insect Gut Symbionts from Divergent Burkholderia Subclades.</title>
        <authorList>
            <person name="Takeshita K."/>
            <person name="Kikuchi Y."/>
        </authorList>
    </citation>
    <scope>NUCLEOTIDE SEQUENCE [LARGE SCALE GENOMIC DNA]</scope>
    <source>
        <strain evidence="4 5">PGU16</strain>
        <plasmid evidence="4 5">PPGU16_p1</plasmid>
    </source>
</reference>
<organism evidence="4 5">
    <name type="scientific">Paraburkholderia largidicola</name>
    <dbReference type="NCBI Taxonomy" id="3014751"/>
    <lineage>
        <taxon>Bacteria</taxon>
        <taxon>Pseudomonadati</taxon>
        <taxon>Pseudomonadota</taxon>
        <taxon>Betaproteobacteria</taxon>
        <taxon>Burkholderiales</taxon>
        <taxon>Burkholderiaceae</taxon>
        <taxon>Paraburkholderia</taxon>
    </lineage>
</organism>
<protein>
    <recommendedName>
        <fullName evidence="3">Response regulatory domain-containing protein</fullName>
    </recommendedName>
</protein>
<dbReference type="InterPro" id="IPR001789">
    <property type="entry name" value="Sig_transdc_resp-reg_receiver"/>
</dbReference>
<dbReference type="KEGG" id="plad:PPGU16_73400"/>
<accession>A0A7I8C058</accession>
<feature type="domain" description="Response regulatory" evidence="3">
    <location>
        <begin position="3"/>
        <end position="114"/>
    </location>
</feature>
<keyword evidence="4" id="KW-0614">Plasmid</keyword>
<evidence type="ECO:0000313" key="4">
    <source>
        <dbReference type="EMBL" id="BCF94273.1"/>
    </source>
</evidence>
<evidence type="ECO:0000259" key="3">
    <source>
        <dbReference type="PROSITE" id="PS50110"/>
    </source>
</evidence>
<dbReference type="Gene3D" id="3.40.50.2300">
    <property type="match status" value="1"/>
</dbReference>
<keyword evidence="1 2" id="KW-0597">Phosphoprotein</keyword>
<dbReference type="Pfam" id="PF00072">
    <property type="entry name" value="Response_reg"/>
    <property type="match status" value="1"/>
</dbReference>
<evidence type="ECO:0000256" key="1">
    <source>
        <dbReference type="ARBA" id="ARBA00022553"/>
    </source>
</evidence>
<name>A0A7I8C058_9BURK</name>
<dbReference type="InterPro" id="IPR011006">
    <property type="entry name" value="CheY-like_superfamily"/>
</dbReference>
<keyword evidence="5" id="KW-1185">Reference proteome</keyword>
<dbReference type="AlphaFoldDB" id="A0A7I8C058"/>
<evidence type="ECO:0000313" key="5">
    <source>
        <dbReference type="Proteomes" id="UP000510888"/>
    </source>
</evidence>
<feature type="modified residue" description="4-aspartylphosphate" evidence="2">
    <location>
        <position position="52"/>
    </location>
</feature>
<dbReference type="PANTHER" id="PTHR44591:SF3">
    <property type="entry name" value="RESPONSE REGULATORY DOMAIN-CONTAINING PROTEIN"/>
    <property type="match status" value="1"/>
</dbReference>
<dbReference type="GO" id="GO:0000160">
    <property type="term" value="P:phosphorelay signal transduction system"/>
    <property type="evidence" value="ECO:0007669"/>
    <property type="project" value="InterPro"/>
</dbReference>
<proteinExistence type="predicted"/>
<sequence>MPTVLLVDDDVETLDAWQCVCEAHGYATCLAEDGRAALDMLRERDVDVVVADWRMPVMSGSVLCHHVRNEQNLAEIVFILVSGEPSPPAFVYYDGFLRKPLDPTDLLSAMDRLLLERAADGRRRRNVSTSSPKNG</sequence>
<dbReference type="Proteomes" id="UP000510888">
    <property type="component" value="Plasmid PPGU16_p1"/>
</dbReference>
<geneLocation type="plasmid" evidence="4 5">
    <name>PPGU16_p1</name>
</geneLocation>
<evidence type="ECO:0000256" key="2">
    <source>
        <dbReference type="PROSITE-ProRule" id="PRU00169"/>
    </source>
</evidence>
<dbReference type="RefSeq" id="WP_180725783.1">
    <property type="nucleotide sequence ID" value="NZ_AP023176.1"/>
</dbReference>
<dbReference type="PROSITE" id="PS50110">
    <property type="entry name" value="RESPONSE_REGULATORY"/>
    <property type="match status" value="1"/>
</dbReference>
<dbReference type="SUPFAM" id="SSF52172">
    <property type="entry name" value="CheY-like"/>
    <property type="match status" value="1"/>
</dbReference>
<gene>
    <name evidence="4" type="ORF">PPGU16_73400</name>
</gene>
<dbReference type="EMBL" id="AP023176">
    <property type="protein sequence ID" value="BCF94273.1"/>
    <property type="molecule type" value="Genomic_DNA"/>
</dbReference>
<dbReference type="SMART" id="SM00448">
    <property type="entry name" value="REC"/>
    <property type="match status" value="1"/>
</dbReference>
<dbReference type="InterPro" id="IPR050595">
    <property type="entry name" value="Bact_response_regulator"/>
</dbReference>